<dbReference type="AlphaFoldDB" id="A0A382KVN7"/>
<evidence type="ECO:0000313" key="1">
    <source>
        <dbReference type="EMBL" id="SVC27192.1"/>
    </source>
</evidence>
<accession>A0A382KVN7</accession>
<reference evidence="1" key="1">
    <citation type="submission" date="2018-05" db="EMBL/GenBank/DDBJ databases">
        <authorList>
            <person name="Lanie J.A."/>
            <person name="Ng W.-L."/>
            <person name="Kazmierczak K.M."/>
            <person name="Andrzejewski T.M."/>
            <person name="Davidsen T.M."/>
            <person name="Wayne K.J."/>
            <person name="Tettelin H."/>
            <person name="Glass J.I."/>
            <person name="Rusch D."/>
            <person name="Podicherti R."/>
            <person name="Tsui H.-C.T."/>
            <person name="Winkler M.E."/>
        </authorList>
    </citation>
    <scope>NUCLEOTIDE SEQUENCE</scope>
</reference>
<proteinExistence type="predicted"/>
<gene>
    <name evidence="1" type="ORF">METZ01_LOCUS280046</name>
</gene>
<name>A0A382KVN7_9ZZZZ</name>
<sequence>IGEETMRVPAGEYDTVVVGWKSGGITSHIYVVDEFPFPIKASTWQQVTEGIPPTEYRFSLYEYEENVSANPFINVVDTGQLHAAAGCTTEYDLVKLVKNTNTNSMSVTMFYGPEKPKIGCDLELRIQFKKSYAGELWENQVHYDILMVDVVDGKTIPKASAAADEGREKFFTTSGQTERFWLMQGEPGLETFAIIVYGTGPEFSVPNAEYFGYFTFDVDIQPSKSAAKPAVTTEPETSIPDWIKNNAEWWSSGQIPDSAFVSGIQWLISNNIIVIPSTEQDAGTEASVIPDWIKNNAGWWSSGQIPDSAFVSGLQWLITNGIMTIS</sequence>
<organism evidence="1">
    <name type="scientific">marine metagenome</name>
    <dbReference type="NCBI Taxonomy" id="408172"/>
    <lineage>
        <taxon>unclassified sequences</taxon>
        <taxon>metagenomes</taxon>
        <taxon>ecological metagenomes</taxon>
    </lineage>
</organism>
<dbReference type="EMBL" id="UINC01082435">
    <property type="protein sequence ID" value="SVC27192.1"/>
    <property type="molecule type" value="Genomic_DNA"/>
</dbReference>
<evidence type="ECO:0008006" key="2">
    <source>
        <dbReference type="Google" id="ProtNLM"/>
    </source>
</evidence>
<feature type="non-terminal residue" evidence="1">
    <location>
        <position position="1"/>
    </location>
</feature>
<protein>
    <recommendedName>
        <fullName evidence="2">Peptidase</fullName>
    </recommendedName>
</protein>